<evidence type="ECO:0000256" key="1">
    <source>
        <dbReference type="ARBA" id="ARBA00022729"/>
    </source>
</evidence>
<keyword evidence="5" id="KW-1185">Reference proteome</keyword>
<reference evidence="4" key="1">
    <citation type="submission" date="2022-07" db="EMBL/GenBank/DDBJ databases">
        <title>Complete genome of Vibrio japonicus strain JCM 31412T and phylogenomic assessment of the Nereis clade of the genus Vibrio.</title>
        <authorList>
            <person name="Shlafstein M.D."/>
            <person name="Emsley S.A."/>
            <person name="Ushijima B."/>
            <person name="Videau P."/>
            <person name="Saw J.H."/>
        </authorList>
    </citation>
    <scope>NUCLEOTIDE SEQUENCE</scope>
    <source>
        <strain evidence="4">JCM 31412</strain>
    </source>
</reference>
<dbReference type="PANTHER" id="PTHR35891:SF2">
    <property type="entry name" value="THIOL:DISULFIDE INTERCHANGE PROTEIN DSBA"/>
    <property type="match status" value="1"/>
</dbReference>
<dbReference type="InterPro" id="IPR036249">
    <property type="entry name" value="Thioredoxin-like_sf"/>
</dbReference>
<dbReference type="InterPro" id="IPR050824">
    <property type="entry name" value="Thiol_disulfide_DsbA"/>
</dbReference>
<dbReference type="RefSeq" id="WP_257086287.1">
    <property type="nucleotide sequence ID" value="NZ_CP102097.1"/>
</dbReference>
<dbReference type="CDD" id="cd03019">
    <property type="entry name" value="DsbA_DsbA"/>
    <property type="match status" value="1"/>
</dbReference>
<gene>
    <name evidence="4" type="ORF">NP165_13690</name>
</gene>
<evidence type="ECO:0000256" key="2">
    <source>
        <dbReference type="ARBA" id="ARBA00023284"/>
    </source>
</evidence>
<dbReference type="PROSITE" id="PS00194">
    <property type="entry name" value="THIOREDOXIN_1"/>
    <property type="match status" value="1"/>
</dbReference>
<dbReference type="InterPro" id="IPR017937">
    <property type="entry name" value="Thioredoxin_CS"/>
</dbReference>
<organism evidence="4 5">
    <name type="scientific">Vibrio japonicus</name>
    <dbReference type="NCBI Taxonomy" id="1824638"/>
    <lineage>
        <taxon>Bacteria</taxon>
        <taxon>Pseudomonadati</taxon>
        <taxon>Pseudomonadota</taxon>
        <taxon>Gammaproteobacteria</taxon>
        <taxon>Vibrionales</taxon>
        <taxon>Vibrionaceae</taxon>
        <taxon>Vibrio</taxon>
    </lineage>
</organism>
<evidence type="ECO:0000313" key="4">
    <source>
        <dbReference type="EMBL" id="UUM32619.1"/>
    </source>
</evidence>
<protein>
    <submittedName>
        <fullName evidence="4">Thiol:disulfide interchange protein DsbA/DsbL</fullName>
    </submittedName>
</protein>
<proteinExistence type="predicted"/>
<dbReference type="Pfam" id="PF13462">
    <property type="entry name" value="Thioredoxin_4"/>
    <property type="match status" value="1"/>
</dbReference>
<keyword evidence="1" id="KW-0732">Signal</keyword>
<sequence length="206" mass="22611">MNKILSLFLMATMALLVGCSDNNDPKEGVQYETLANNLATYRLPPVTEVFSLNCGHCRTMEEVIPQLESLTNQSIGKVHVTFNESATVAAMIYYTAEMQVGGKPDRDMVNELFAALQMGNGATMADKQRAIESVFHSRDLVSPYELDKAQQAQMLGAIKIAEEITEKGQFKGVPTFVVNGKYVVLTSGHQNAEGIADTINYLINLK</sequence>
<dbReference type="PROSITE" id="PS51257">
    <property type="entry name" value="PROKAR_LIPOPROTEIN"/>
    <property type="match status" value="1"/>
</dbReference>
<accession>A0ABY5LKI9</accession>
<dbReference type="Gene3D" id="3.40.30.10">
    <property type="entry name" value="Glutaredoxin"/>
    <property type="match status" value="1"/>
</dbReference>
<dbReference type="SUPFAM" id="SSF52833">
    <property type="entry name" value="Thioredoxin-like"/>
    <property type="match status" value="1"/>
</dbReference>
<feature type="domain" description="Thioredoxin-like fold" evidence="3">
    <location>
        <begin position="46"/>
        <end position="195"/>
    </location>
</feature>
<name>A0ABY5LKI9_9VIBR</name>
<dbReference type="InterPro" id="IPR023205">
    <property type="entry name" value="DsbA/DsbL"/>
</dbReference>
<dbReference type="Proteomes" id="UP001058602">
    <property type="component" value="Chromosome 2"/>
</dbReference>
<dbReference type="InterPro" id="IPR012336">
    <property type="entry name" value="Thioredoxin-like_fold"/>
</dbReference>
<evidence type="ECO:0000259" key="3">
    <source>
        <dbReference type="Pfam" id="PF13462"/>
    </source>
</evidence>
<dbReference type="EMBL" id="CP102097">
    <property type="protein sequence ID" value="UUM32619.1"/>
    <property type="molecule type" value="Genomic_DNA"/>
</dbReference>
<evidence type="ECO:0000313" key="5">
    <source>
        <dbReference type="Proteomes" id="UP001058602"/>
    </source>
</evidence>
<keyword evidence="2" id="KW-0676">Redox-active center</keyword>
<dbReference type="PANTHER" id="PTHR35891">
    <property type="entry name" value="THIOL:DISULFIDE INTERCHANGE PROTEIN DSBA"/>
    <property type="match status" value="1"/>
</dbReference>